<organism evidence="3">
    <name type="scientific">uncultured Acidimicrobiales bacterium</name>
    <dbReference type="NCBI Taxonomy" id="310071"/>
    <lineage>
        <taxon>Bacteria</taxon>
        <taxon>Bacillati</taxon>
        <taxon>Actinomycetota</taxon>
        <taxon>Acidimicrobiia</taxon>
        <taxon>Acidimicrobiales</taxon>
        <taxon>environmental samples</taxon>
    </lineage>
</organism>
<dbReference type="GO" id="GO:0016020">
    <property type="term" value="C:membrane"/>
    <property type="evidence" value="ECO:0007669"/>
    <property type="project" value="TreeGrafter"/>
</dbReference>
<dbReference type="Gene3D" id="3.40.50.1820">
    <property type="entry name" value="alpha/beta hydrolase"/>
    <property type="match status" value="1"/>
</dbReference>
<dbReference type="AlphaFoldDB" id="A0A6J4GYJ8"/>
<feature type="domain" description="AB hydrolase-1" evidence="2">
    <location>
        <begin position="25"/>
        <end position="254"/>
    </location>
</feature>
<protein>
    <submittedName>
        <fullName evidence="3">Hydrolase, alpha/beta fold family</fullName>
    </submittedName>
</protein>
<dbReference type="PRINTS" id="PR00111">
    <property type="entry name" value="ABHYDROLASE"/>
</dbReference>
<evidence type="ECO:0000259" key="2">
    <source>
        <dbReference type="Pfam" id="PF12697"/>
    </source>
</evidence>
<dbReference type="SUPFAM" id="SSF53474">
    <property type="entry name" value="alpha/beta-Hydrolases"/>
    <property type="match status" value="1"/>
</dbReference>
<dbReference type="GO" id="GO:0016787">
    <property type="term" value="F:hydrolase activity"/>
    <property type="evidence" value="ECO:0007669"/>
    <property type="project" value="UniProtKB-KW"/>
</dbReference>
<gene>
    <name evidence="3" type="ORF">AVDCRST_MAG50-932</name>
</gene>
<dbReference type="Pfam" id="PF12697">
    <property type="entry name" value="Abhydrolase_6"/>
    <property type="match status" value="1"/>
</dbReference>
<dbReference type="PRINTS" id="PR00412">
    <property type="entry name" value="EPOXHYDRLASE"/>
</dbReference>
<keyword evidence="1 3" id="KW-0378">Hydrolase</keyword>
<name>A0A6J4GYJ8_9ACTN</name>
<evidence type="ECO:0000313" key="3">
    <source>
        <dbReference type="EMBL" id="CAA9209515.1"/>
    </source>
</evidence>
<dbReference type="InterPro" id="IPR029058">
    <property type="entry name" value="AB_hydrolase_fold"/>
</dbReference>
<dbReference type="InterPro" id="IPR000073">
    <property type="entry name" value="AB_hydrolase_1"/>
</dbReference>
<evidence type="ECO:0000256" key="1">
    <source>
        <dbReference type="ARBA" id="ARBA00022801"/>
    </source>
</evidence>
<accession>A0A6J4GYJ8</accession>
<reference evidence="3" key="1">
    <citation type="submission" date="2020-02" db="EMBL/GenBank/DDBJ databases">
        <authorList>
            <person name="Meier V. D."/>
        </authorList>
    </citation>
    <scope>NUCLEOTIDE SEQUENCE</scope>
    <source>
        <strain evidence="3">AVDCRST_MAG50</strain>
    </source>
</reference>
<proteinExistence type="predicted"/>
<dbReference type="EMBL" id="CADCTF010000001">
    <property type="protein sequence ID" value="CAA9209515.1"/>
    <property type="molecule type" value="Genomic_DNA"/>
</dbReference>
<dbReference type="PANTHER" id="PTHR43798:SF31">
    <property type="entry name" value="AB HYDROLASE SUPERFAMILY PROTEIN YCLE"/>
    <property type="match status" value="1"/>
</dbReference>
<dbReference type="PANTHER" id="PTHR43798">
    <property type="entry name" value="MONOACYLGLYCEROL LIPASE"/>
    <property type="match status" value="1"/>
</dbReference>
<dbReference type="InterPro" id="IPR000639">
    <property type="entry name" value="Epox_hydrolase-like"/>
</dbReference>
<sequence>MAWSRIDTIRGTSCRVLAIGAGEPVLYLHGAGGLDERDPFLARLAEHRRVLAPEHPGYGESTGEDLLEDMLDFTLHGWDVADALGLDHPDLVAHSMGGMIAAEMACISPERPRKLVLVAPAGLWLDDHPVPDVFATLPHDLGRIMFFDEAAAAAGAGRRGDFSDPEVLVEFMIGNAKRLGTAGKILFPIPNRRLSKRLYRLRAETLVTWGEGDRLYPKPYADRWAELVPASERVTIPQAGHMVTVEQPEALARAVESFLSR</sequence>
<dbReference type="InterPro" id="IPR050266">
    <property type="entry name" value="AB_hydrolase_sf"/>
</dbReference>